<keyword evidence="2" id="KW-1185">Reference proteome</keyword>
<comment type="caution">
    <text evidence="1">The sequence shown here is derived from an EMBL/GenBank/DDBJ whole genome shotgun (WGS) entry which is preliminary data.</text>
</comment>
<organism evidence="1 2">
    <name type="scientific">Dermatophagoides pteronyssinus</name>
    <name type="common">European house dust mite</name>
    <dbReference type="NCBI Taxonomy" id="6956"/>
    <lineage>
        <taxon>Eukaryota</taxon>
        <taxon>Metazoa</taxon>
        <taxon>Ecdysozoa</taxon>
        <taxon>Arthropoda</taxon>
        <taxon>Chelicerata</taxon>
        <taxon>Arachnida</taxon>
        <taxon>Acari</taxon>
        <taxon>Acariformes</taxon>
        <taxon>Sarcoptiformes</taxon>
        <taxon>Astigmata</taxon>
        <taxon>Psoroptidia</taxon>
        <taxon>Analgoidea</taxon>
        <taxon>Pyroglyphidae</taxon>
        <taxon>Dermatophagoidinae</taxon>
        <taxon>Dermatophagoides</taxon>
    </lineage>
</organism>
<reference evidence="1 2" key="2">
    <citation type="journal article" date="2022" name="Mol. Biol. Evol.">
        <title>Comparative Genomics Reveals Insights into the Divergent Evolution of Astigmatic Mites and Household Pest Adaptations.</title>
        <authorList>
            <person name="Xiong Q."/>
            <person name="Wan A.T."/>
            <person name="Liu X."/>
            <person name="Fung C.S."/>
            <person name="Xiao X."/>
            <person name="Malainual N."/>
            <person name="Hou J."/>
            <person name="Wang L."/>
            <person name="Wang M."/>
            <person name="Yang K.Y."/>
            <person name="Cui Y."/>
            <person name="Leung E.L."/>
            <person name="Nong W."/>
            <person name="Shin S.K."/>
            <person name="Au S.W."/>
            <person name="Jeong K.Y."/>
            <person name="Chew F.T."/>
            <person name="Hui J.H."/>
            <person name="Leung T.F."/>
            <person name="Tungtrongchitr A."/>
            <person name="Zhong N."/>
            <person name="Liu Z."/>
            <person name="Tsui S.K."/>
        </authorList>
    </citation>
    <scope>NUCLEOTIDE SEQUENCE [LARGE SCALE GENOMIC DNA]</scope>
    <source>
        <strain evidence="1">Derp</strain>
    </source>
</reference>
<dbReference type="Proteomes" id="UP000887458">
    <property type="component" value="Unassembled WGS sequence"/>
</dbReference>
<evidence type="ECO:0000313" key="1">
    <source>
        <dbReference type="EMBL" id="KAH9426602.1"/>
    </source>
</evidence>
<sequence>MVKIFLDKEKIKSIDNLEPRKSHFRDNFPFGSNKKCHYTTNITPKQKKNKEFPISYNRWQSNIH</sequence>
<name>A0ABQ8JVJ6_DERPT</name>
<accession>A0ABQ8JVJ6</accession>
<protein>
    <submittedName>
        <fullName evidence="1">Uncharacterized protein</fullName>
    </submittedName>
</protein>
<gene>
    <name evidence="1" type="ORF">DERP_002701</name>
</gene>
<reference evidence="1 2" key="1">
    <citation type="journal article" date="2018" name="J. Allergy Clin. Immunol.">
        <title>High-quality assembly of Dermatophagoides pteronyssinus genome and transcriptome reveals a wide range of novel allergens.</title>
        <authorList>
            <person name="Liu X.Y."/>
            <person name="Yang K.Y."/>
            <person name="Wang M.Q."/>
            <person name="Kwok J.S."/>
            <person name="Zeng X."/>
            <person name="Yang Z."/>
            <person name="Xiao X.J."/>
            <person name="Lau C.P."/>
            <person name="Li Y."/>
            <person name="Huang Z.M."/>
            <person name="Ba J.G."/>
            <person name="Yim A.K."/>
            <person name="Ouyang C.Y."/>
            <person name="Ngai S.M."/>
            <person name="Chan T.F."/>
            <person name="Leung E.L."/>
            <person name="Liu L."/>
            <person name="Liu Z.G."/>
            <person name="Tsui S.K."/>
        </authorList>
    </citation>
    <scope>NUCLEOTIDE SEQUENCE [LARGE SCALE GENOMIC DNA]</scope>
    <source>
        <strain evidence="1">Derp</strain>
    </source>
</reference>
<dbReference type="EMBL" id="NJHN03000008">
    <property type="protein sequence ID" value="KAH9426602.1"/>
    <property type="molecule type" value="Genomic_DNA"/>
</dbReference>
<proteinExistence type="predicted"/>
<evidence type="ECO:0000313" key="2">
    <source>
        <dbReference type="Proteomes" id="UP000887458"/>
    </source>
</evidence>